<comment type="subcellular location">
    <subcellularLocation>
        <location evidence="8">Mitochondrion inner membrane</location>
        <topology evidence="8">Peripheral membrane protein</topology>
        <orientation evidence="8">Matrix side</orientation>
    </subcellularLocation>
</comment>
<feature type="compositionally biased region" description="Basic and acidic residues" evidence="10">
    <location>
        <begin position="254"/>
        <end position="264"/>
    </location>
</feature>
<feature type="region of interest" description="Disordered" evidence="10">
    <location>
        <begin position="26"/>
        <end position="51"/>
    </location>
</feature>
<accession>A0AAD5YIP7</accession>
<feature type="compositionally biased region" description="Pro residues" evidence="10">
    <location>
        <begin position="838"/>
        <end position="851"/>
    </location>
</feature>
<feature type="binding site" evidence="8">
    <location>
        <position position="191"/>
    </location>
    <ligand>
        <name>Fe cation</name>
        <dbReference type="ChEBI" id="CHEBI:24875"/>
        <label>2</label>
    </ligand>
</feature>
<comment type="caution">
    <text evidence="13">The sequence shown here is derived from an EMBL/GenBank/DDBJ whole genome shotgun (WGS) entry which is preliminary data.</text>
</comment>
<dbReference type="GO" id="GO:0008270">
    <property type="term" value="F:zinc ion binding"/>
    <property type="evidence" value="ECO:0007669"/>
    <property type="project" value="UniProtKB-KW"/>
</dbReference>
<keyword evidence="8" id="KW-0496">Mitochondrion</keyword>
<dbReference type="InterPro" id="IPR000467">
    <property type="entry name" value="G_patch_dom"/>
</dbReference>
<reference evidence="13" key="1">
    <citation type="submission" date="2022-07" db="EMBL/GenBank/DDBJ databases">
        <title>Genome Sequence of Physisporinus lineatus.</title>
        <authorList>
            <person name="Buettner E."/>
        </authorList>
    </citation>
    <scope>NUCLEOTIDE SEQUENCE</scope>
    <source>
        <strain evidence="13">VT162</strain>
    </source>
</reference>
<feature type="domain" description="C2H2-type" evidence="11">
    <location>
        <begin position="740"/>
        <end position="770"/>
    </location>
</feature>
<keyword evidence="7 8" id="KW-0472">Membrane</keyword>
<feature type="binding site" evidence="8">
    <location>
        <position position="105"/>
    </location>
    <ligand>
        <name>Fe cation</name>
        <dbReference type="ChEBI" id="CHEBI:24875"/>
        <label>1</label>
    </ligand>
</feature>
<evidence type="ECO:0000256" key="6">
    <source>
        <dbReference type="ARBA" id="ARBA00023033"/>
    </source>
</evidence>
<dbReference type="SUPFAM" id="SSF47240">
    <property type="entry name" value="Ferritin-like"/>
    <property type="match status" value="1"/>
</dbReference>
<dbReference type="Gene3D" id="3.30.70.330">
    <property type="match status" value="1"/>
</dbReference>
<proteinExistence type="inferred from homology"/>
<feature type="compositionally biased region" description="Basic and acidic residues" evidence="10">
    <location>
        <begin position="797"/>
        <end position="808"/>
    </location>
</feature>
<protein>
    <recommendedName>
        <fullName evidence="8">5-demethoxyubiquinone hydroxylase, mitochondrial</fullName>
        <shortName evidence="8">DMQ hydroxylase</shortName>
        <ecNumber evidence="8">1.14.99.60</ecNumber>
    </recommendedName>
    <alternativeName>
        <fullName evidence="8">Ubiquinone biosynthesis monooxygenase COQ7</fullName>
    </alternativeName>
</protein>
<comment type="catalytic activity">
    <reaction evidence="8">
        <text>a 5-methoxy-2-methyl-3-(all-trans-polyprenyl)benzene-1,4-diol + AH2 + O2 = a 3-demethylubiquinol + A + H2O</text>
        <dbReference type="Rhea" id="RHEA:50908"/>
        <dbReference type="Rhea" id="RHEA-COMP:10859"/>
        <dbReference type="Rhea" id="RHEA-COMP:10914"/>
        <dbReference type="ChEBI" id="CHEBI:13193"/>
        <dbReference type="ChEBI" id="CHEBI:15377"/>
        <dbReference type="ChEBI" id="CHEBI:15379"/>
        <dbReference type="ChEBI" id="CHEBI:17499"/>
        <dbReference type="ChEBI" id="CHEBI:84167"/>
        <dbReference type="ChEBI" id="CHEBI:84422"/>
        <dbReference type="EC" id="1.14.99.60"/>
    </reaction>
</comment>
<dbReference type="PROSITE" id="PS50157">
    <property type="entry name" value="ZINC_FINGER_C2H2_2"/>
    <property type="match status" value="1"/>
</dbReference>
<dbReference type="HAMAP" id="MF_01658">
    <property type="entry name" value="COQ7"/>
    <property type="match status" value="1"/>
</dbReference>
<feature type="region of interest" description="Disordered" evidence="10">
    <location>
        <begin position="243"/>
        <end position="264"/>
    </location>
</feature>
<dbReference type="GO" id="GO:0008682">
    <property type="term" value="F:3-demethoxyubiquinol 3-hydroxylase activity"/>
    <property type="evidence" value="ECO:0007669"/>
    <property type="project" value="UniProtKB-EC"/>
</dbReference>
<feature type="compositionally biased region" description="Basic and acidic residues" evidence="10">
    <location>
        <begin position="641"/>
        <end position="650"/>
    </location>
</feature>
<dbReference type="SMART" id="SM00443">
    <property type="entry name" value="G_patch"/>
    <property type="match status" value="1"/>
</dbReference>
<evidence type="ECO:0000313" key="14">
    <source>
        <dbReference type="Proteomes" id="UP001212997"/>
    </source>
</evidence>
<evidence type="ECO:0000256" key="8">
    <source>
        <dbReference type="HAMAP-Rule" id="MF_03194"/>
    </source>
</evidence>
<evidence type="ECO:0000256" key="7">
    <source>
        <dbReference type="ARBA" id="ARBA00023136"/>
    </source>
</evidence>
<keyword evidence="9" id="KW-0862">Zinc</keyword>
<dbReference type="CDD" id="cd01042">
    <property type="entry name" value="DMQH"/>
    <property type="match status" value="1"/>
</dbReference>
<dbReference type="InterPro" id="IPR011566">
    <property type="entry name" value="Ubq_synth_Coq7"/>
</dbReference>
<feature type="region of interest" description="Disordered" evidence="10">
    <location>
        <begin position="783"/>
        <end position="861"/>
    </location>
</feature>
<feature type="binding site" evidence="8">
    <location>
        <position position="71"/>
    </location>
    <ligand>
        <name>Fe cation</name>
        <dbReference type="ChEBI" id="CHEBI:24875"/>
        <label>1</label>
    </ligand>
</feature>
<evidence type="ECO:0000256" key="4">
    <source>
        <dbReference type="ARBA" id="ARBA00023002"/>
    </source>
</evidence>
<dbReference type="GO" id="GO:0003676">
    <property type="term" value="F:nucleic acid binding"/>
    <property type="evidence" value="ECO:0007669"/>
    <property type="project" value="InterPro"/>
</dbReference>
<evidence type="ECO:0000256" key="1">
    <source>
        <dbReference type="ARBA" id="ARBA00004749"/>
    </source>
</evidence>
<gene>
    <name evidence="8" type="primary">COQ7</name>
    <name evidence="13" type="ORF">NLI96_g5796</name>
</gene>
<feature type="binding site" evidence="8">
    <location>
        <position position="154"/>
    </location>
    <ligand>
        <name>Fe cation</name>
        <dbReference type="ChEBI" id="CHEBI:24875"/>
        <label>2</label>
    </ligand>
</feature>
<keyword evidence="14" id="KW-1185">Reference proteome</keyword>
<feature type="region of interest" description="Disordered" evidence="10">
    <location>
        <begin position="622"/>
        <end position="650"/>
    </location>
</feature>
<feature type="compositionally biased region" description="Low complexity" evidence="10">
    <location>
        <begin position="541"/>
        <end position="550"/>
    </location>
</feature>
<feature type="binding site" evidence="8">
    <location>
        <position position="194"/>
    </location>
    <ligand>
        <name>Fe cation</name>
        <dbReference type="ChEBI" id="CHEBI:24875"/>
        <label>2</label>
    </ligand>
</feature>
<dbReference type="Proteomes" id="UP001212997">
    <property type="component" value="Unassembled WGS sequence"/>
</dbReference>
<dbReference type="PANTHER" id="PTHR11237">
    <property type="entry name" value="COENZYME Q10 BIOSYNTHESIS PROTEIN 7"/>
    <property type="match status" value="1"/>
</dbReference>
<comment type="function">
    <text evidence="8">Catalyzes the hydroxylation of 2-polyprenyl-3-methyl-6-methoxy-1,4-benzoquinol (DMQH2) during ubiquinone biosynthesis. Has also a structural role in the COQ enzyme complex, stabilizing other COQ polypeptides.</text>
</comment>
<evidence type="ECO:0000256" key="3">
    <source>
        <dbReference type="ARBA" id="ARBA00022723"/>
    </source>
</evidence>
<feature type="binding site" evidence="8">
    <location>
        <position position="191"/>
    </location>
    <ligand>
        <name>Fe cation</name>
        <dbReference type="ChEBI" id="CHEBI:24875"/>
        <label>1</label>
    </ligand>
</feature>
<evidence type="ECO:0000256" key="5">
    <source>
        <dbReference type="ARBA" id="ARBA00023004"/>
    </source>
</evidence>
<feature type="region of interest" description="Disordered" evidence="10">
    <location>
        <begin position="538"/>
        <end position="569"/>
    </location>
</feature>
<name>A0AAD5YIP7_9APHY</name>
<evidence type="ECO:0000313" key="13">
    <source>
        <dbReference type="EMBL" id="KAJ3484216.1"/>
    </source>
</evidence>
<dbReference type="InterPro" id="IPR013087">
    <property type="entry name" value="Znf_C2H2_type"/>
</dbReference>
<evidence type="ECO:0000259" key="11">
    <source>
        <dbReference type="PROSITE" id="PS50157"/>
    </source>
</evidence>
<evidence type="ECO:0000256" key="2">
    <source>
        <dbReference type="ARBA" id="ARBA00022688"/>
    </source>
</evidence>
<evidence type="ECO:0000259" key="12">
    <source>
        <dbReference type="PROSITE" id="PS50174"/>
    </source>
</evidence>
<keyword evidence="3 8" id="KW-0479">Metal-binding</keyword>
<comment type="similarity">
    <text evidence="8">Belongs to the COQ7 family.</text>
</comment>
<dbReference type="GO" id="GO:0016709">
    <property type="term" value="F:oxidoreductase activity, acting on paired donors, with incorporation or reduction of molecular oxygen, NAD(P)H as one donor, and incorporation of one atom of oxygen"/>
    <property type="evidence" value="ECO:0007669"/>
    <property type="project" value="UniProtKB-UniRule"/>
</dbReference>
<dbReference type="Pfam" id="PF03232">
    <property type="entry name" value="COQ7"/>
    <property type="match status" value="1"/>
</dbReference>
<sequence length="929" mass="101012">MLAAACARRPLTQVCRRAIGTASTRRLPSAAYTDPSSSKSGGPDVSDTPADLTEQQRSALDAALRVDQAGEIAANYIYMGQLAVLGKDPVTKDLIQEMWDQEKKHLDVMNKLQVQHNVRPTLLWDVAKVAGYGLGVGTALLGREAAMACTEAVETVIGEHYDDQLKEMEKFPDHPSIPLLKEVIKEFRDDELEHLDIAVENYSQRAPAHALLTRSGFEVDNHDSQKTHGSKMAYNREWDRGKDSWNDNSSWGDNRNHGRGRDEEYYGEGKRRKYNNGGYDTSHGYDDYNYDRGHGQGYNDWSQDDDRHRHNKKRLIPSEPSPHVIFLGLDPDFTEADVPPPASHGASASTAFYKALENGTPHGGRRVKIDYSMSASPGERRRGPQNMNDGTRDIGNTQAPVLLFRGLDPLSGPQAIAQAMKTSSGPGKEGAKGMKRIILIKDKVTMASWGFTFVEFIDVASASAVLGATMSPQIHPSGFRISDRPVAASFAHHDSFQPLPDYSLRDEACIASSISLGGMEGAWVRYWDEASTVAMLEFQVEEPTQPTTAPTEKKKEKRKARGDVDAQGKTLEASTLPVSDKPVTLNFKGGFGQKLNLGTPSSGPGTSKKPVPLAALGFSATEEEVGENGGRGGENEDEDIHGDGKNDASGDIKVSAVKKVAPMVASKKTANNINKWNQVQEELRDGPEAAASSATPVTPVVPAPVIVMPPKIDPPQIQKAKSSTPVPTEAEFEFSDTTAMTCLLCARQFKSLDQLKRHNKESDLHKKNFKDANLRDIAREKTKAAKLKSSIPADQTPKYRDRASERRVMHNQPDVPLPENNGKPGSGSSNTKRRQADGPPPPPSPPPPPVNPGQDANNVGNKLLKMMGWKEGTGLGTDGEGRVEPIQTAIYAQGAGLGASKGKEIGKYADGYSGYVHMAQDAARERYGS</sequence>
<keyword evidence="2 8" id="KW-0831">Ubiquinone biosynthesis</keyword>
<comment type="subunit">
    <text evidence="8">Component of a multi-subunit COQ enzyme complex, composed of at least COQ3, COQ4, COQ5, COQ6, COQ7 and COQ9.</text>
</comment>
<dbReference type="EC" id="1.14.99.60" evidence="8"/>
<dbReference type="GO" id="GO:0031314">
    <property type="term" value="C:extrinsic component of mitochondrial inner membrane"/>
    <property type="evidence" value="ECO:0007669"/>
    <property type="project" value="UniProtKB-UniRule"/>
</dbReference>
<keyword evidence="6 8" id="KW-0503">Monooxygenase</keyword>
<keyword evidence="5 8" id="KW-0408">Iron</keyword>
<dbReference type="Pfam" id="PF01585">
    <property type="entry name" value="G-patch"/>
    <property type="match status" value="1"/>
</dbReference>
<evidence type="ECO:0000256" key="10">
    <source>
        <dbReference type="SAM" id="MobiDB-lite"/>
    </source>
</evidence>
<evidence type="ECO:0000256" key="9">
    <source>
        <dbReference type="PROSITE-ProRule" id="PRU00042"/>
    </source>
</evidence>
<feature type="domain" description="G-patch" evidence="12">
    <location>
        <begin position="856"/>
        <end position="902"/>
    </location>
</feature>
<dbReference type="EMBL" id="JANAWD010000197">
    <property type="protein sequence ID" value="KAJ3484216.1"/>
    <property type="molecule type" value="Genomic_DNA"/>
</dbReference>
<feature type="binding site" evidence="8">
    <location>
        <position position="102"/>
    </location>
    <ligand>
        <name>Fe cation</name>
        <dbReference type="ChEBI" id="CHEBI:24875"/>
        <label>1</label>
    </ligand>
</feature>
<comment type="pathway">
    <text evidence="1 8">Cofactor biosynthesis; ubiquinone biosynthesis.</text>
</comment>
<dbReference type="GO" id="GO:0006744">
    <property type="term" value="P:ubiquinone biosynthetic process"/>
    <property type="evidence" value="ECO:0007669"/>
    <property type="project" value="UniProtKB-UniRule"/>
</dbReference>
<keyword evidence="8" id="KW-0999">Mitochondrion inner membrane</keyword>
<keyword evidence="4 8" id="KW-0560">Oxidoreductase</keyword>
<dbReference type="PROSITE" id="PS50174">
    <property type="entry name" value="G_PATCH"/>
    <property type="match status" value="1"/>
</dbReference>
<dbReference type="PANTHER" id="PTHR11237:SF4">
    <property type="entry name" value="5-DEMETHOXYUBIQUINONE HYDROXYLASE, MITOCHONDRIAL"/>
    <property type="match status" value="1"/>
</dbReference>
<keyword evidence="9" id="KW-0863">Zinc-finger</keyword>
<dbReference type="AlphaFoldDB" id="A0AAD5YIP7"/>
<dbReference type="InterPro" id="IPR012677">
    <property type="entry name" value="Nucleotide-bd_a/b_plait_sf"/>
</dbReference>
<organism evidence="13 14">
    <name type="scientific">Meripilus lineatus</name>
    <dbReference type="NCBI Taxonomy" id="2056292"/>
    <lineage>
        <taxon>Eukaryota</taxon>
        <taxon>Fungi</taxon>
        <taxon>Dikarya</taxon>
        <taxon>Basidiomycota</taxon>
        <taxon>Agaricomycotina</taxon>
        <taxon>Agaricomycetes</taxon>
        <taxon>Polyporales</taxon>
        <taxon>Meripilaceae</taxon>
        <taxon>Meripilus</taxon>
    </lineage>
</organism>
<dbReference type="InterPro" id="IPR009078">
    <property type="entry name" value="Ferritin-like_SF"/>
</dbReference>
<feature type="binding site" evidence="8">
    <location>
        <position position="102"/>
    </location>
    <ligand>
        <name>Fe cation</name>
        <dbReference type="ChEBI" id="CHEBI:24875"/>
        <label>2</label>
    </ligand>
</feature>
<comment type="cofactor">
    <cofactor evidence="8">
        <name>Fe cation</name>
        <dbReference type="ChEBI" id="CHEBI:24875"/>
    </cofactor>
    <text evidence="8">Binds 2 iron ions per subunit.</text>
</comment>